<organism evidence="2 3">
    <name type="scientific">Sphaerobolus stellatus (strain SS14)</name>
    <dbReference type="NCBI Taxonomy" id="990650"/>
    <lineage>
        <taxon>Eukaryota</taxon>
        <taxon>Fungi</taxon>
        <taxon>Dikarya</taxon>
        <taxon>Basidiomycota</taxon>
        <taxon>Agaricomycotina</taxon>
        <taxon>Agaricomycetes</taxon>
        <taxon>Phallomycetidae</taxon>
        <taxon>Geastrales</taxon>
        <taxon>Sphaerobolaceae</taxon>
        <taxon>Sphaerobolus</taxon>
    </lineage>
</organism>
<gene>
    <name evidence="2" type="ORF">M422DRAFT_254189</name>
</gene>
<sequence length="189" mass="20352">MPLQPQSQPQTQRQSTSPSKKRKNPDASTTSTMQHDLKIQTPKDRAWPLLTAKKASRDTKLRADLHALHEGSRIRTSGGVFEVSLVAVNIPKSTVECGRGWGSGEEAGVGGVCEDTADVPANANDAAVNGNDITTKRTTTAPVGLFTYAGAGRLCECCCCSIRVNIISIVESGSISIKLKLNRQRRLHR</sequence>
<evidence type="ECO:0000256" key="1">
    <source>
        <dbReference type="SAM" id="MobiDB-lite"/>
    </source>
</evidence>
<dbReference type="EMBL" id="KN837128">
    <property type="protein sequence ID" value="KIJ42734.1"/>
    <property type="molecule type" value="Genomic_DNA"/>
</dbReference>
<name>A0A0C9V6X7_SPHS4</name>
<feature type="region of interest" description="Disordered" evidence="1">
    <location>
        <begin position="1"/>
        <end position="41"/>
    </location>
</feature>
<keyword evidence="3" id="KW-1185">Reference proteome</keyword>
<evidence type="ECO:0000313" key="3">
    <source>
        <dbReference type="Proteomes" id="UP000054279"/>
    </source>
</evidence>
<dbReference type="Proteomes" id="UP000054279">
    <property type="component" value="Unassembled WGS sequence"/>
</dbReference>
<proteinExistence type="predicted"/>
<reference evidence="2 3" key="1">
    <citation type="submission" date="2014-06" db="EMBL/GenBank/DDBJ databases">
        <title>Evolutionary Origins and Diversification of the Mycorrhizal Mutualists.</title>
        <authorList>
            <consortium name="DOE Joint Genome Institute"/>
            <consortium name="Mycorrhizal Genomics Consortium"/>
            <person name="Kohler A."/>
            <person name="Kuo A."/>
            <person name="Nagy L.G."/>
            <person name="Floudas D."/>
            <person name="Copeland A."/>
            <person name="Barry K.W."/>
            <person name="Cichocki N."/>
            <person name="Veneault-Fourrey C."/>
            <person name="LaButti K."/>
            <person name="Lindquist E.A."/>
            <person name="Lipzen A."/>
            <person name="Lundell T."/>
            <person name="Morin E."/>
            <person name="Murat C."/>
            <person name="Riley R."/>
            <person name="Ohm R."/>
            <person name="Sun H."/>
            <person name="Tunlid A."/>
            <person name="Henrissat B."/>
            <person name="Grigoriev I.V."/>
            <person name="Hibbett D.S."/>
            <person name="Martin F."/>
        </authorList>
    </citation>
    <scope>NUCLEOTIDE SEQUENCE [LARGE SCALE GENOMIC DNA]</scope>
    <source>
        <strain evidence="2 3">SS14</strain>
    </source>
</reference>
<dbReference type="HOGENOM" id="CLU_1435275_0_0_1"/>
<protein>
    <submittedName>
        <fullName evidence="2">Unplaced genomic scaffold SPHSTscaffold_53, whole genome shotgun sequence</fullName>
    </submittedName>
</protein>
<dbReference type="AlphaFoldDB" id="A0A0C9V6X7"/>
<evidence type="ECO:0000313" key="2">
    <source>
        <dbReference type="EMBL" id="KIJ42734.1"/>
    </source>
</evidence>
<accession>A0A0C9V6X7</accession>
<feature type="compositionally biased region" description="Low complexity" evidence="1">
    <location>
        <begin position="1"/>
        <end position="18"/>
    </location>
</feature>